<evidence type="ECO:0000259" key="6">
    <source>
        <dbReference type="Pfam" id="PF09848"/>
    </source>
</evidence>
<dbReference type="Proteomes" id="UP000052978">
    <property type="component" value="Unassembled WGS sequence"/>
</dbReference>
<dbReference type="InterPro" id="IPR027417">
    <property type="entry name" value="P-loop_NTPase"/>
</dbReference>
<dbReference type="InterPro" id="IPR018647">
    <property type="entry name" value="SLFN_3-like_DNA/RNA_helicase"/>
</dbReference>
<gene>
    <name evidence="9" type="ORF">D623_10005847</name>
</gene>
<protein>
    <submittedName>
        <fullName evidence="9">Schlafen family member 11</fullName>
    </submittedName>
</protein>
<dbReference type="Pfam" id="PF09848">
    <property type="entry name" value="SLFN-g3_helicase"/>
    <property type="match status" value="1"/>
</dbReference>
<dbReference type="PANTHER" id="PTHR12155">
    <property type="entry name" value="SCHLAFEN"/>
    <property type="match status" value="1"/>
</dbReference>
<feature type="compositionally biased region" description="Basic residues" evidence="4">
    <location>
        <begin position="752"/>
        <end position="772"/>
    </location>
</feature>
<feature type="domain" description="Schlafen AlbA-2" evidence="5">
    <location>
        <begin position="219"/>
        <end position="294"/>
    </location>
</feature>
<dbReference type="GO" id="GO:0000049">
    <property type="term" value="F:tRNA binding"/>
    <property type="evidence" value="ECO:0007669"/>
    <property type="project" value="TreeGrafter"/>
</dbReference>
<feature type="region of interest" description="Disordered" evidence="4">
    <location>
        <begin position="738"/>
        <end position="772"/>
    </location>
</feature>
<dbReference type="InterPro" id="IPR048729">
    <property type="entry name" value="SLFN_GTPase-like"/>
</dbReference>
<dbReference type="AlphaFoldDB" id="S7P1K6"/>
<dbReference type="Pfam" id="PF21026">
    <property type="entry name" value="SLFN_GTPase-like"/>
    <property type="match status" value="1"/>
</dbReference>
<dbReference type="PANTHER" id="PTHR12155:SF43">
    <property type="entry name" value="SCHLAFEN FAMILY MEMBER 13"/>
    <property type="match status" value="1"/>
</dbReference>
<dbReference type="InterPro" id="IPR007421">
    <property type="entry name" value="Schlafen_AlbA_2_dom"/>
</dbReference>
<dbReference type="eggNOG" id="ENOG502QWKG">
    <property type="taxonomic scope" value="Eukaryota"/>
</dbReference>
<dbReference type="InterPro" id="IPR038461">
    <property type="entry name" value="Schlafen_AlbA_2_dom_sf"/>
</dbReference>
<comment type="similarity">
    <text evidence="1">Belongs to the Schlafen family. Subgroup III subfamily.</text>
</comment>
<proteinExistence type="inferred from homology"/>
<evidence type="ECO:0000256" key="4">
    <source>
        <dbReference type="SAM" id="MobiDB-lite"/>
    </source>
</evidence>
<accession>S7P1K6</accession>
<name>S7P1K6_MYOBR</name>
<dbReference type="GO" id="GO:0005524">
    <property type="term" value="F:ATP binding"/>
    <property type="evidence" value="ECO:0007669"/>
    <property type="project" value="UniProtKB-KW"/>
</dbReference>
<dbReference type="Pfam" id="PF04326">
    <property type="entry name" value="SLFN_AlbA_2"/>
    <property type="match status" value="1"/>
</dbReference>
<dbReference type="GO" id="GO:0051607">
    <property type="term" value="P:defense response to virus"/>
    <property type="evidence" value="ECO:0007669"/>
    <property type="project" value="TreeGrafter"/>
</dbReference>
<reference evidence="9 10" key="1">
    <citation type="journal article" date="2013" name="Nat. Commun.">
        <title>Genome analysis reveals insights into physiology and longevity of the Brandt's bat Myotis brandtii.</title>
        <authorList>
            <person name="Seim I."/>
            <person name="Fang X."/>
            <person name="Xiong Z."/>
            <person name="Lobanov A.V."/>
            <person name="Huang Z."/>
            <person name="Ma S."/>
            <person name="Feng Y."/>
            <person name="Turanov A.A."/>
            <person name="Zhu Y."/>
            <person name="Lenz T.L."/>
            <person name="Gerashchenko M.V."/>
            <person name="Fan D."/>
            <person name="Hee Yim S."/>
            <person name="Yao X."/>
            <person name="Jordan D."/>
            <person name="Xiong Y."/>
            <person name="Ma Y."/>
            <person name="Lyapunov A.N."/>
            <person name="Chen G."/>
            <person name="Kulakova O.I."/>
            <person name="Sun Y."/>
            <person name="Lee S.G."/>
            <person name="Bronson R.T."/>
            <person name="Moskalev A.A."/>
            <person name="Sunyaev S.R."/>
            <person name="Zhang G."/>
            <person name="Krogh A."/>
            <person name="Wang J."/>
            <person name="Gladyshev V.N."/>
        </authorList>
    </citation>
    <scope>NUCLEOTIDE SEQUENCE [LARGE SCALE GENOMIC DNA]</scope>
</reference>
<dbReference type="EMBL" id="KE161458">
    <property type="protein sequence ID" value="EPQ03943.1"/>
    <property type="molecule type" value="Genomic_DNA"/>
</dbReference>
<evidence type="ECO:0000313" key="10">
    <source>
        <dbReference type="Proteomes" id="UP000052978"/>
    </source>
</evidence>
<evidence type="ECO:0000259" key="8">
    <source>
        <dbReference type="Pfam" id="PF21026"/>
    </source>
</evidence>
<feature type="domain" description="Schlafen group 3-like DNA/RNA helicase" evidence="6">
    <location>
        <begin position="515"/>
        <end position="604"/>
    </location>
</feature>
<keyword evidence="10" id="KW-1185">Reference proteome</keyword>
<evidence type="ECO:0000256" key="3">
    <source>
        <dbReference type="ARBA" id="ARBA00022840"/>
    </source>
</evidence>
<evidence type="ECO:0000256" key="1">
    <source>
        <dbReference type="ARBA" id="ARBA00010114"/>
    </source>
</evidence>
<dbReference type="SUPFAM" id="SSF52540">
    <property type="entry name" value="P-loop containing nucleoside triphosphate hydrolases"/>
    <property type="match status" value="1"/>
</dbReference>
<organism evidence="9 10">
    <name type="scientific">Myotis brandtii</name>
    <name type="common">Brandt's bat</name>
    <dbReference type="NCBI Taxonomy" id="109478"/>
    <lineage>
        <taxon>Eukaryota</taxon>
        <taxon>Metazoa</taxon>
        <taxon>Chordata</taxon>
        <taxon>Craniata</taxon>
        <taxon>Vertebrata</taxon>
        <taxon>Euteleostomi</taxon>
        <taxon>Mammalia</taxon>
        <taxon>Eutheria</taxon>
        <taxon>Laurasiatheria</taxon>
        <taxon>Chiroptera</taxon>
        <taxon>Yangochiroptera</taxon>
        <taxon>Vespertilionidae</taxon>
        <taxon>Myotis</taxon>
    </lineage>
</organism>
<evidence type="ECO:0000259" key="7">
    <source>
        <dbReference type="Pfam" id="PF17057"/>
    </source>
</evidence>
<dbReference type="FunFam" id="3.40.50.300:FF:001322">
    <property type="entry name" value="Schlafen family member 11"/>
    <property type="match status" value="1"/>
</dbReference>
<keyword evidence="2" id="KW-0547">Nucleotide-binding</keyword>
<keyword evidence="3" id="KW-0067">ATP-binding</keyword>
<sequence length="772" mass="88138">MKKHNPSLVVQLSYPDLVINVGEVTLGEENRKKLQKAQRDQEKEKVLQAACALLNSGGGVIQVEMANGNEHRGTLGLDLEESLRTLSQSSDFRAFFETDPQGRCFYIFVKSWNTDFFPEDRSKPCICSLDSSLHRRSETSVVLMDSREAFRFLETKKRNAKEMGKEKRDGEEPPNKILRGASFAKQNSHDEQNPENLDSAHQIFQRDQLEYGEILPFDESLHIEFKQFATKHISVRVKDIIPKYISAFANTEGGYLFIGVEDESRKVLGCAKENIKQLLKLSEDFESQLSLSSRPPLSRPVFSKKGLEYKEDLQQLLFSVSSEDLQFTPESLLKELYSEHEGLKELIKKQMHSFSRGILIFSRSWAVDLNLKEKQGVICDALLVTQNSPPIFYTVLREQDADGQLYCTRTAFTLKQKLVNMGGYTGKLCVMTKVLHLSPESNAESLEGSDSLIKYPKSYYLADTKQMEALLQSLVIVLLSFRSFLSDQLGCEILNLLTVQQYEIVSKNLRKTTELFIHGLPGSGKTIVAMKIMEKIKNTMGCEKNEILYVCENRPLKDFIGNKDICQAVTRKNFMKENFENIQHIVIDEAQNFRIENGDWYEKAKTITQRGKDGPGILWIFLDYFQTSHTDCCGLPHLQYQYPREELVRVVRNADPIANYLQEIMHKVKKNPPPNIPSKFLNIFNEAEWSQGVPGNLEMSLENSPVSEKTRDYRGAHGQRRNWPVVDMGHRFWKASAVAPVQKSADGDSSAGKRRGGTAQKCKKFQSRRREE</sequence>
<dbReference type="Gene3D" id="3.30.950.30">
    <property type="entry name" value="Schlafen, AAA domain"/>
    <property type="match status" value="1"/>
</dbReference>
<evidence type="ECO:0000256" key="2">
    <source>
        <dbReference type="ARBA" id="ARBA00022741"/>
    </source>
</evidence>
<feature type="domain" description="Schlafen GTPase-like" evidence="8">
    <location>
        <begin position="324"/>
        <end position="461"/>
    </location>
</feature>
<dbReference type="InterPro" id="IPR029684">
    <property type="entry name" value="Schlafen"/>
</dbReference>
<dbReference type="InterPro" id="IPR031450">
    <property type="entry name" value="Poxin-SLFN/SLFN_N"/>
</dbReference>
<evidence type="ECO:0000259" key="5">
    <source>
        <dbReference type="Pfam" id="PF04326"/>
    </source>
</evidence>
<feature type="domain" description="Poxin-Schlafen/Schlafen-like N-terminal" evidence="7">
    <location>
        <begin position="100"/>
        <end position="217"/>
    </location>
</feature>
<evidence type="ECO:0000313" key="9">
    <source>
        <dbReference type="EMBL" id="EPQ03943.1"/>
    </source>
</evidence>
<dbReference type="Gene3D" id="3.40.50.300">
    <property type="entry name" value="P-loop containing nucleotide triphosphate hydrolases"/>
    <property type="match status" value="1"/>
</dbReference>
<dbReference type="Pfam" id="PF17057">
    <property type="entry name" value="B3R"/>
    <property type="match status" value="1"/>
</dbReference>